<dbReference type="EMBL" id="JBJIAA010000013">
    <property type="protein sequence ID" value="MFL0251900.1"/>
    <property type="molecule type" value="Genomic_DNA"/>
</dbReference>
<dbReference type="CDD" id="cd06170">
    <property type="entry name" value="LuxR_C_like"/>
    <property type="match status" value="1"/>
</dbReference>
<dbReference type="Pfam" id="PF25873">
    <property type="entry name" value="WHD_MalT"/>
    <property type="match status" value="1"/>
</dbReference>
<dbReference type="PROSITE" id="PS50043">
    <property type="entry name" value="HTH_LUXR_2"/>
    <property type="match status" value="1"/>
</dbReference>
<proteinExistence type="predicted"/>
<dbReference type="SMART" id="SM00421">
    <property type="entry name" value="HTH_LUXR"/>
    <property type="match status" value="1"/>
</dbReference>
<dbReference type="RefSeq" id="WP_406788550.1">
    <property type="nucleotide sequence ID" value="NZ_JBJIAA010000013.1"/>
</dbReference>
<dbReference type="PRINTS" id="PR00038">
    <property type="entry name" value="HTHLUXR"/>
</dbReference>
<dbReference type="Gene3D" id="3.40.50.300">
    <property type="entry name" value="P-loop containing nucleotide triphosphate hydrolases"/>
    <property type="match status" value="1"/>
</dbReference>
<feature type="domain" description="HTH luxR-type" evidence="4">
    <location>
        <begin position="802"/>
        <end position="867"/>
    </location>
</feature>
<dbReference type="Pfam" id="PF17874">
    <property type="entry name" value="TPR_MalT"/>
    <property type="match status" value="1"/>
</dbReference>
<dbReference type="InterPro" id="IPR041617">
    <property type="entry name" value="TPR_MalT"/>
</dbReference>
<evidence type="ECO:0000256" key="3">
    <source>
        <dbReference type="ARBA" id="ARBA00023163"/>
    </source>
</evidence>
<dbReference type="PANTHER" id="PTHR44688">
    <property type="entry name" value="DNA-BINDING TRANSCRIPTIONAL ACTIVATOR DEVR_DOSR"/>
    <property type="match status" value="1"/>
</dbReference>
<dbReference type="InterPro" id="IPR059106">
    <property type="entry name" value="WHD_MalT"/>
</dbReference>
<dbReference type="InterPro" id="IPR036388">
    <property type="entry name" value="WH-like_DNA-bd_sf"/>
</dbReference>
<dbReference type="Proteomes" id="UP001623592">
    <property type="component" value="Unassembled WGS sequence"/>
</dbReference>
<comment type="caution">
    <text evidence="5">The sequence shown here is derived from an EMBL/GenBank/DDBJ whole genome shotgun (WGS) entry which is preliminary data.</text>
</comment>
<dbReference type="InterPro" id="IPR011990">
    <property type="entry name" value="TPR-like_helical_dom_sf"/>
</dbReference>
<dbReference type="Gene3D" id="1.25.40.10">
    <property type="entry name" value="Tetratricopeptide repeat domain"/>
    <property type="match status" value="1"/>
</dbReference>
<keyword evidence="3" id="KW-0804">Transcription</keyword>
<name>A0ABW8TK74_9CLOT</name>
<evidence type="ECO:0000259" key="4">
    <source>
        <dbReference type="PROSITE" id="PS50043"/>
    </source>
</evidence>
<organism evidence="5 6">
    <name type="scientific">Clostridium neuense</name>
    <dbReference type="NCBI Taxonomy" id="1728934"/>
    <lineage>
        <taxon>Bacteria</taxon>
        <taxon>Bacillati</taxon>
        <taxon>Bacillota</taxon>
        <taxon>Clostridia</taxon>
        <taxon>Eubacteriales</taxon>
        <taxon>Clostridiaceae</taxon>
        <taxon>Clostridium</taxon>
    </lineage>
</organism>
<dbReference type="PANTHER" id="PTHR44688:SF16">
    <property type="entry name" value="DNA-BINDING TRANSCRIPTIONAL ACTIVATOR DEVR_DOSR"/>
    <property type="match status" value="1"/>
</dbReference>
<evidence type="ECO:0000313" key="6">
    <source>
        <dbReference type="Proteomes" id="UP001623592"/>
    </source>
</evidence>
<evidence type="ECO:0000256" key="1">
    <source>
        <dbReference type="ARBA" id="ARBA00023015"/>
    </source>
</evidence>
<dbReference type="SUPFAM" id="SSF48452">
    <property type="entry name" value="TPR-like"/>
    <property type="match status" value="1"/>
</dbReference>
<dbReference type="Gene3D" id="1.10.10.10">
    <property type="entry name" value="Winged helix-like DNA-binding domain superfamily/Winged helix DNA-binding domain"/>
    <property type="match status" value="1"/>
</dbReference>
<sequence>MYKENQLITTKFNIPTIDSKVVKRPRLFRKLDTCFEYRITLVTAPAGYGKTTLVTSWLSEKKKRKLITTWLSLDEDDNDPECFWSYFFMSLYKKMPGINDIRSEAAMFNKLYISHFINTVCKFDGEILMVIDDFNVITNDSILKNIKFLIMNMSLNLHFLILSRTFPKLTLSRLRAADSILEINQYDLQLTYEETTQFVCKTLDNKTPFDKCSEVWKETEGWAAGIQMMVLTIKNFGEKSLNNNFVFEYMMEEVFLSLSENTKKFLMSTSIVDQFSVEFGNYLLSINNSIDIIKEVERLNLFLISLDGERKWFRYHNLFRSFLKRQLDKLSDDIIHKLFNRAAEWYEANKQVNKAVENYIKGENFKKAVCLIEEISSEILCSGQAKLLGKWNEMLPKDIVKANSRLIMNSAWAASADRKASEASQYIIMAEECANINRLAKAEILALTSTNIVDINNIDKIIDDCKNVIKELKPKEFLTQLMIFNIAKGYLFKGEVAEAEYYLKECLKISTETGEGYIEVVASKLLFIGDKLKGKHKEVEKKCKDLISKLKIEGDILLPVAGLLYAELSDVYYEWNELEKSAAMAKEGLRLGLDGEDTWTITENYFMLVKTYNAKGLSKEYKLTLEKLKKYFSSSEFFDMKLKVGSLNTENYLKRGEIIKASKWIINISSEIKGDMTMLYPEFYIAKTRLYIYEGKMDKARKILNSLEKNAEKYDANALLTKVMILRSMAYEKNGHIEEAISELEKAVALAWKQKLVRSLIGEGKWMKNMLSKLKKYTRNDDICTFIDVLLSEFEPNFSIKADSSNEMLSKREIEVIKLICDGATNLEIAQKLFVSVNTVKTHLLNIYTKLDVHSRTRAVAKAKMLKLI</sequence>
<dbReference type="Pfam" id="PF00196">
    <property type="entry name" value="GerE"/>
    <property type="match status" value="1"/>
</dbReference>
<dbReference type="InterPro" id="IPR027417">
    <property type="entry name" value="P-loop_NTPase"/>
</dbReference>
<protein>
    <submittedName>
        <fullName evidence="5">LuxR C-terminal-related transcriptional regulator</fullName>
    </submittedName>
</protein>
<keyword evidence="1" id="KW-0805">Transcription regulation</keyword>
<keyword evidence="6" id="KW-1185">Reference proteome</keyword>
<keyword evidence="2" id="KW-0238">DNA-binding</keyword>
<dbReference type="SUPFAM" id="SSF52540">
    <property type="entry name" value="P-loop containing nucleoside triphosphate hydrolases"/>
    <property type="match status" value="1"/>
</dbReference>
<gene>
    <name evidence="5" type="ORF">ACJDT4_15890</name>
</gene>
<dbReference type="PROSITE" id="PS00622">
    <property type="entry name" value="HTH_LUXR_1"/>
    <property type="match status" value="1"/>
</dbReference>
<dbReference type="SUPFAM" id="SSF46894">
    <property type="entry name" value="C-terminal effector domain of the bipartite response regulators"/>
    <property type="match status" value="1"/>
</dbReference>
<dbReference type="InterPro" id="IPR016032">
    <property type="entry name" value="Sig_transdc_resp-reg_C-effctor"/>
</dbReference>
<evidence type="ECO:0000313" key="5">
    <source>
        <dbReference type="EMBL" id="MFL0251900.1"/>
    </source>
</evidence>
<evidence type="ECO:0000256" key="2">
    <source>
        <dbReference type="ARBA" id="ARBA00023125"/>
    </source>
</evidence>
<accession>A0ABW8TK74</accession>
<dbReference type="InterPro" id="IPR000792">
    <property type="entry name" value="Tscrpt_reg_LuxR_C"/>
</dbReference>
<reference evidence="5 6" key="1">
    <citation type="submission" date="2024-11" db="EMBL/GenBank/DDBJ databases">
        <authorList>
            <person name="Heng Y.C."/>
            <person name="Lim A.C.H."/>
            <person name="Lee J.K.Y."/>
            <person name="Kittelmann S."/>
        </authorList>
    </citation>
    <scope>NUCLEOTIDE SEQUENCE [LARGE SCALE GENOMIC DNA]</scope>
    <source>
        <strain evidence="5 6">WILCCON 0114</strain>
    </source>
</reference>